<evidence type="ECO:0000313" key="3">
    <source>
        <dbReference type="Proteomes" id="UP000239874"/>
    </source>
</evidence>
<evidence type="ECO:0000256" key="1">
    <source>
        <dbReference type="SAM" id="MobiDB-lite"/>
    </source>
</evidence>
<dbReference type="EMBL" id="PSZC01000018">
    <property type="protein sequence ID" value="PPJ35851.1"/>
    <property type="molecule type" value="Genomic_DNA"/>
</dbReference>
<dbReference type="AlphaFoldDB" id="A0A2S6AKT5"/>
<comment type="caution">
    <text evidence="2">The sequence shown here is derived from an EMBL/GenBank/DDBJ whole genome shotgun (WGS) entry which is preliminary data.</text>
</comment>
<dbReference type="Proteomes" id="UP000239874">
    <property type="component" value="Unassembled WGS sequence"/>
</dbReference>
<proteinExistence type="predicted"/>
<dbReference type="RefSeq" id="WP_104380392.1">
    <property type="nucleotide sequence ID" value="NZ_PSZC01000018.1"/>
</dbReference>
<evidence type="ECO:0000313" key="2">
    <source>
        <dbReference type="EMBL" id="PPJ35851.1"/>
    </source>
</evidence>
<organism evidence="2 3">
    <name type="scientific">Nocardia nova</name>
    <dbReference type="NCBI Taxonomy" id="37330"/>
    <lineage>
        <taxon>Bacteria</taxon>
        <taxon>Bacillati</taxon>
        <taxon>Actinomycetota</taxon>
        <taxon>Actinomycetes</taxon>
        <taxon>Mycobacteriales</taxon>
        <taxon>Nocardiaceae</taxon>
        <taxon>Nocardia</taxon>
    </lineage>
</organism>
<reference evidence="2 3" key="1">
    <citation type="submission" date="2018-02" db="EMBL/GenBank/DDBJ databases">
        <title>8 Nocardia nova and 1 Nocardia cyriacigeorgica strain used for evolution to TMP-SMX.</title>
        <authorList>
            <person name="Mehta H."/>
            <person name="Weng J."/>
            <person name="Shamoo Y."/>
        </authorList>
    </citation>
    <scope>NUCLEOTIDE SEQUENCE [LARGE SCALE GENOMIC DNA]</scope>
    <source>
        <strain evidence="2 3">MDA3139</strain>
    </source>
</reference>
<gene>
    <name evidence="2" type="ORF">C5E45_23905</name>
</gene>
<protein>
    <submittedName>
        <fullName evidence="2">Uncharacterized protein</fullName>
    </submittedName>
</protein>
<feature type="region of interest" description="Disordered" evidence="1">
    <location>
        <begin position="572"/>
        <end position="601"/>
    </location>
</feature>
<accession>A0A2S6AKT5</accession>
<name>A0A2S6AKT5_9NOCA</name>
<sequence>MSKLAHAPTLPPFIWTLRTDTEHQHFGYLLAGLGLERDCLLTAQHALTLPTSAEREAVEQYLSTLDLSGSPVELSHLLADAIAWSDKSGPARDAESMLVEYFHSEYGLLVDTRRARIARAPDFDSAEAHSRRCEELHRARAADAMRTGRAMLEKNAALPSTVMRAAERLLTVAVGSDQARALERALREVGVPGRLCEEIVFAVAYAAGEDSGLDLVVDSPVLVDPAEEAKGEIAAQIRTVIEPDPYSFGDPPTAAEILASREFRQAAAVLSGTDRALVESTLRRLDATATDPSLWLPYLSRAELGRSLHLYCAGMQTLQGYAQWLGSDLEGEVQPLAHRWMATLAGELVDLGRRLSEQARSGHGLIDMERQQIVHTLRGALLGQPAPALLFVGERFKARHEFSMHTSMAGEPIERTQHQLVAMIKRGGIDLPHIELDNSRRHKVDNTVRYVEPDASVLAVVESLHGLILPTGDSEALAEHTAAAARLQTNLAEAGAPEPLRDSVDALVADAAESAYQAGARSQTRSRQWEQRIAAVVRTGTPPGASGETNTVSAVHANHDSLVEAAWPDADGTVADDESTAGTPEHAAGHSAAPVNPDVAM</sequence>